<keyword evidence="7 8" id="KW-0472">Membrane</keyword>
<reference evidence="10" key="2">
    <citation type="submission" date="2019-01" db="UniProtKB">
        <authorList>
            <consortium name="EnsemblPlants"/>
        </authorList>
    </citation>
    <scope>IDENTIFICATION</scope>
    <source>
        <strain evidence="10">cv. Heinz 1706</strain>
    </source>
</reference>
<dbReference type="STRING" id="4081.A0A3Q7HB86"/>
<dbReference type="InterPro" id="IPR002379">
    <property type="entry name" value="ATPase_proteolipid_c-like_dom"/>
</dbReference>
<dbReference type="CDD" id="cd18178">
    <property type="entry name" value="ATP-synt_Vo_c_ATP6F_rpt2"/>
    <property type="match status" value="1"/>
</dbReference>
<sequence length="195" mass="21409">MVASIREDLSVYLLRHRNCHCHRHFSACLVGAAIKAPRMNSKNLISTRLLYMVWASFFETKLDSRWLCSVCFWIIVGFINLVCGLCIGIIGRNCALFDAQNSSFIVKIVVIESFGSLLGLFGVIVGIIILVSDAIKAPRINTKNLIKSLTGGYAIFASRIIVGFVNLVCGLCIGIIGSNCVLSDAQNSSFIFRIL</sequence>
<evidence type="ECO:0000256" key="4">
    <source>
        <dbReference type="ARBA" id="ARBA00022692"/>
    </source>
</evidence>
<dbReference type="InterPro" id="IPR035921">
    <property type="entry name" value="F/V-ATP_Csub_sf"/>
</dbReference>
<dbReference type="GO" id="GO:0033179">
    <property type="term" value="C:proton-transporting V-type ATPase, V0 domain"/>
    <property type="evidence" value="ECO:0007669"/>
    <property type="project" value="InterPro"/>
</dbReference>
<evidence type="ECO:0000256" key="5">
    <source>
        <dbReference type="ARBA" id="ARBA00022989"/>
    </source>
</evidence>
<dbReference type="GO" id="GO:0016020">
    <property type="term" value="C:membrane"/>
    <property type="evidence" value="ECO:0000318"/>
    <property type="project" value="GO_Central"/>
</dbReference>
<dbReference type="Gramene" id="Solyc07g040843.1.1">
    <property type="protein sequence ID" value="Solyc07g040843.1.1"/>
    <property type="gene ID" value="Solyc07g040843.1"/>
</dbReference>
<organism evidence="10">
    <name type="scientific">Solanum lycopersicum</name>
    <name type="common">Tomato</name>
    <name type="synonym">Lycopersicon esculentum</name>
    <dbReference type="NCBI Taxonomy" id="4081"/>
    <lineage>
        <taxon>Eukaryota</taxon>
        <taxon>Viridiplantae</taxon>
        <taxon>Streptophyta</taxon>
        <taxon>Embryophyta</taxon>
        <taxon>Tracheophyta</taxon>
        <taxon>Spermatophyta</taxon>
        <taxon>Magnoliopsida</taxon>
        <taxon>eudicotyledons</taxon>
        <taxon>Gunneridae</taxon>
        <taxon>Pentapetalae</taxon>
        <taxon>asterids</taxon>
        <taxon>lamiids</taxon>
        <taxon>Solanales</taxon>
        <taxon>Solanaceae</taxon>
        <taxon>Solanoideae</taxon>
        <taxon>Solaneae</taxon>
        <taxon>Solanum</taxon>
        <taxon>Solanum subgen. Lycopersicon</taxon>
    </lineage>
</organism>
<dbReference type="PaxDb" id="4081-Solyc07g040850.1.1"/>
<evidence type="ECO:0000313" key="11">
    <source>
        <dbReference type="Proteomes" id="UP000004994"/>
    </source>
</evidence>
<evidence type="ECO:0000256" key="3">
    <source>
        <dbReference type="ARBA" id="ARBA00022448"/>
    </source>
</evidence>
<keyword evidence="11" id="KW-1185">Reference proteome</keyword>
<keyword evidence="3 8" id="KW-0813">Transport</keyword>
<evidence type="ECO:0000259" key="9">
    <source>
        <dbReference type="Pfam" id="PF00137"/>
    </source>
</evidence>
<reference evidence="10" key="1">
    <citation type="journal article" date="2012" name="Nature">
        <title>The tomato genome sequence provides insights into fleshy fruit evolution.</title>
        <authorList>
            <consortium name="Tomato Genome Consortium"/>
        </authorList>
    </citation>
    <scope>NUCLEOTIDE SEQUENCE [LARGE SCALE GENOMIC DNA]</scope>
    <source>
        <strain evidence="10">cv. Heinz 1706</strain>
    </source>
</reference>
<dbReference type="InParanoid" id="A0A3Q7HB86"/>
<keyword evidence="4 8" id="KW-0812">Transmembrane</keyword>
<evidence type="ECO:0000256" key="1">
    <source>
        <dbReference type="ARBA" id="ARBA00004141"/>
    </source>
</evidence>
<proteinExistence type="inferred from homology"/>
<comment type="function">
    <text evidence="8">Proton-conducting pore forming subunit of the membrane integral V0 complex of vacuolar ATPase. V-ATPase is responsible for acidifying a variety of intracellular compartments in eukaryotic cells.</text>
</comment>
<dbReference type="AlphaFoldDB" id="A0A3Q7HB86"/>
<dbReference type="Proteomes" id="UP000004994">
    <property type="component" value="Chromosome 7"/>
</dbReference>
<dbReference type="InterPro" id="IPR000245">
    <property type="entry name" value="ATPase_proteolipid_csu"/>
</dbReference>
<comment type="similarity">
    <text evidence="2 8">Belongs to the V-ATPase proteolipid subunit family.</text>
</comment>
<protein>
    <recommendedName>
        <fullName evidence="9">V-ATPase proteolipid subunit C-like domain-containing protein</fullName>
    </recommendedName>
</protein>
<keyword evidence="6 8" id="KW-0406">Ion transport</keyword>
<evidence type="ECO:0000256" key="2">
    <source>
        <dbReference type="ARBA" id="ARBA00007296"/>
    </source>
</evidence>
<name>A0A3Q7HB86_SOLLC</name>
<feature type="transmembrane region" description="Helical" evidence="8">
    <location>
        <begin position="104"/>
        <end position="131"/>
    </location>
</feature>
<evidence type="ECO:0000256" key="8">
    <source>
        <dbReference type="RuleBase" id="RU363060"/>
    </source>
</evidence>
<feature type="domain" description="V-ATPase proteolipid subunit C-like" evidence="9">
    <location>
        <begin position="74"/>
        <end position="129"/>
    </location>
</feature>
<accession>A0A3Q7HB86</accession>
<comment type="subunit">
    <text evidence="8">V-ATPase is a heteromultimeric enzyme composed of a peripheral catalytic V1 complex attached to an integral membrane V0 proton pore complex.</text>
</comment>
<dbReference type="GO" id="GO:0046961">
    <property type="term" value="F:proton-transporting ATPase activity, rotational mechanism"/>
    <property type="evidence" value="ECO:0007669"/>
    <property type="project" value="InterPro"/>
</dbReference>
<dbReference type="SUPFAM" id="SSF81333">
    <property type="entry name" value="F1F0 ATP synthase subunit C"/>
    <property type="match status" value="2"/>
</dbReference>
<dbReference type="Pfam" id="PF00137">
    <property type="entry name" value="ATP-synt_C"/>
    <property type="match status" value="1"/>
</dbReference>
<dbReference type="EnsemblPlants" id="Solyc07g040843.1.1">
    <property type="protein sequence ID" value="Solyc07g040843.1.1"/>
    <property type="gene ID" value="Solyc07g040843.1"/>
</dbReference>
<feature type="transmembrane region" description="Helical" evidence="8">
    <location>
        <begin position="152"/>
        <end position="176"/>
    </location>
</feature>
<keyword evidence="5 8" id="KW-1133">Transmembrane helix</keyword>
<dbReference type="Gene3D" id="1.20.120.610">
    <property type="entry name" value="lithium bound rotor ring of v- atpase"/>
    <property type="match status" value="2"/>
</dbReference>
<evidence type="ECO:0000256" key="7">
    <source>
        <dbReference type="ARBA" id="ARBA00023136"/>
    </source>
</evidence>
<dbReference type="PRINTS" id="PR00122">
    <property type="entry name" value="VACATPASE"/>
</dbReference>
<evidence type="ECO:0000256" key="6">
    <source>
        <dbReference type="ARBA" id="ARBA00023065"/>
    </source>
</evidence>
<comment type="subcellular location">
    <subcellularLocation>
        <location evidence="1">Membrane</location>
        <topology evidence="1">Multi-pass membrane protein</topology>
    </subcellularLocation>
</comment>
<feature type="transmembrane region" description="Helical" evidence="8">
    <location>
        <begin position="66"/>
        <end position="92"/>
    </location>
</feature>
<dbReference type="PANTHER" id="PTHR10263">
    <property type="entry name" value="V-TYPE PROTON ATPASE PROTEOLIPID SUBUNIT"/>
    <property type="match status" value="1"/>
</dbReference>
<evidence type="ECO:0000313" key="10">
    <source>
        <dbReference type="EnsemblPlants" id="Solyc07g040843.1.1"/>
    </source>
</evidence>